<dbReference type="OrthoDB" id="3175079at2"/>
<keyword evidence="3" id="KW-1003">Cell membrane</keyword>
<protein>
    <submittedName>
        <fullName evidence="9">Cation transporter</fullName>
    </submittedName>
</protein>
<dbReference type="GO" id="GO:0022857">
    <property type="term" value="F:transmembrane transporter activity"/>
    <property type="evidence" value="ECO:0007669"/>
    <property type="project" value="InterPro"/>
</dbReference>
<feature type="transmembrane region" description="Helical" evidence="8">
    <location>
        <begin position="34"/>
        <end position="54"/>
    </location>
</feature>
<dbReference type="STRING" id="1837282.A6F49_00540"/>
<evidence type="ECO:0000256" key="1">
    <source>
        <dbReference type="ARBA" id="ARBA00004651"/>
    </source>
</evidence>
<dbReference type="Proteomes" id="UP000078292">
    <property type="component" value="Unassembled WGS sequence"/>
</dbReference>
<dbReference type="PANTHER" id="PTHR30561">
    <property type="entry name" value="SMR FAMILY PROTON-DEPENDENT DRUG EFFLUX TRANSPORTER SUGE"/>
    <property type="match status" value="1"/>
</dbReference>
<evidence type="ECO:0000256" key="5">
    <source>
        <dbReference type="ARBA" id="ARBA00022989"/>
    </source>
</evidence>
<dbReference type="InterPro" id="IPR045324">
    <property type="entry name" value="Small_multidrug_res"/>
</dbReference>
<dbReference type="EMBL" id="LXEY01000103">
    <property type="protein sequence ID" value="OAV53912.1"/>
    <property type="molecule type" value="Genomic_DNA"/>
</dbReference>
<dbReference type="InterPro" id="IPR000390">
    <property type="entry name" value="Small_drug/metabolite_transptr"/>
</dbReference>
<evidence type="ECO:0000256" key="2">
    <source>
        <dbReference type="ARBA" id="ARBA00022448"/>
    </source>
</evidence>
<keyword evidence="6 8" id="KW-0472">Membrane</keyword>
<organism evidence="9 10">
    <name type="scientific">Enteractinococcus helveticum</name>
    <dbReference type="NCBI Taxonomy" id="1837282"/>
    <lineage>
        <taxon>Bacteria</taxon>
        <taxon>Bacillati</taxon>
        <taxon>Actinomycetota</taxon>
        <taxon>Actinomycetes</taxon>
        <taxon>Micrococcales</taxon>
        <taxon>Micrococcaceae</taxon>
    </lineage>
</organism>
<evidence type="ECO:0000256" key="8">
    <source>
        <dbReference type="SAM" id="Phobius"/>
    </source>
</evidence>
<dbReference type="RefSeq" id="WP_043055355.1">
    <property type="nucleotide sequence ID" value="NZ_LXEY01000103.1"/>
</dbReference>
<evidence type="ECO:0000313" key="10">
    <source>
        <dbReference type="Proteomes" id="UP000078292"/>
    </source>
</evidence>
<keyword evidence="10" id="KW-1185">Reference proteome</keyword>
<evidence type="ECO:0000313" key="9">
    <source>
        <dbReference type="EMBL" id="OAV53912.1"/>
    </source>
</evidence>
<evidence type="ECO:0000256" key="7">
    <source>
        <dbReference type="RuleBase" id="RU003942"/>
    </source>
</evidence>
<name>A0A1B7LVN0_9MICC</name>
<sequence>MNTLALVSLMIAIAGELAGTMSLRMASSSGRKRWWIGVVAGYVVAFSMLSVTLAQGVPLGVAYGIWSAAGVAITAVLSRIFFKEPLTWVMSIGIILIVGGVLLIEVGGVH</sequence>
<comment type="caution">
    <text evidence="9">The sequence shown here is derived from an EMBL/GenBank/DDBJ whole genome shotgun (WGS) entry which is preliminary data.</text>
</comment>
<feature type="transmembrane region" description="Helical" evidence="8">
    <location>
        <begin position="61"/>
        <end position="82"/>
    </location>
</feature>
<feature type="transmembrane region" description="Helical" evidence="8">
    <location>
        <begin position="88"/>
        <end position="109"/>
    </location>
</feature>
<evidence type="ECO:0000256" key="6">
    <source>
        <dbReference type="ARBA" id="ARBA00023136"/>
    </source>
</evidence>
<evidence type="ECO:0000256" key="4">
    <source>
        <dbReference type="ARBA" id="ARBA00022692"/>
    </source>
</evidence>
<dbReference type="SUPFAM" id="SSF103481">
    <property type="entry name" value="Multidrug resistance efflux transporter EmrE"/>
    <property type="match status" value="1"/>
</dbReference>
<dbReference type="GO" id="GO:0005886">
    <property type="term" value="C:plasma membrane"/>
    <property type="evidence" value="ECO:0007669"/>
    <property type="project" value="UniProtKB-SubCell"/>
</dbReference>
<accession>A0A1B7LVN0</accession>
<proteinExistence type="inferred from homology"/>
<comment type="similarity">
    <text evidence="7">Belongs to the drug/metabolite transporter (DMT) superfamily. Small multidrug resistance (SMR) (TC 2.A.7.1) family.</text>
</comment>
<reference evidence="9 10" key="1">
    <citation type="submission" date="2016-04" db="EMBL/GenBank/DDBJ databases">
        <title>First whole genome shotgun sequence of the bacterium Enteractinococcus sp. strain UASWS1574.</title>
        <authorList>
            <person name="Crovadore J."/>
            <person name="Chablais R."/>
            <person name="Lefort F."/>
        </authorList>
    </citation>
    <scope>NUCLEOTIDE SEQUENCE [LARGE SCALE GENOMIC DNA]</scope>
    <source>
        <strain evidence="9 10">UASWS1574</strain>
    </source>
</reference>
<dbReference type="PANTHER" id="PTHR30561:SF1">
    <property type="entry name" value="MULTIDRUG TRANSPORTER EMRE"/>
    <property type="match status" value="1"/>
</dbReference>
<gene>
    <name evidence="9" type="ORF">A6F49_00540</name>
</gene>
<comment type="subcellular location">
    <subcellularLocation>
        <location evidence="1 7">Cell membrane</location>
        <topology evidence="1 7">Multi-pass membrane protein</topology>
    </subcellularLocation>
</comment>
<keyword evidence="2" id="KW-0813">Transport</keyword>
<dbReference type="Gene3D" id="1.10.3730.20">
    <property type="match status" value="1"/>
</dbReference>
<evidence type="ECO:0000256" key="3">
    <source>
        <dbReference type="ARBA" id="ARBA00022475"/>
    </source>
</evidence>
<dbReference type="Pfam" id="PF00893">
    <property type="entry name" value="Multi_Drug_Res"/>
    <property type="match status" value="1"/>
</dbReference>
<dbReference type="AlphaFoldDB" id="A0A1B7LVN0"/>
<keyword evidence="4 7" id="KW-0812">Transmembrane</keyword>
<dbReference type="InterPro" id="IPR037185">
    <property type="entry name" value="EmrE-like"/>
</dbReference>
<keyword evidence="5 8" id="KW-1133">Transmembrane helix</keyword>